<evidence type="ECO:0000313" key="1">
    <source>
        <dbReference type="EMBL" id="KAK7338105.1"/>
    </source>
</evidence>
<evidence type="ECO:0000313" key="2">
    <source>
        <dbReference type="Proteomes" id="UP001367508"/>
    </source>
</evidence>
<keyword evidence="2" id="KW-1185">Reference proteome</keyword>
<dbReference type="AlphaFoldDB" id="A0AAN9QHX2"/>
<sequence length="271" mass="30547">MPWSILDTVERHCSASEGVKLLPPTLDLTCMPFSTRALLRHAKERRNFVKILSLTYHLLLVVMVSLKGPTRGIGVVTLWRPRGSCLQRSHAHGEVTIYRETIKIEELIIASKFVVLGSFTIKNRVEIPFELSVNQARGRSRPKEQIHEISVGGYLMMMATGRAISVIREEAWNVKVRNIDLGHLNMKALTRKMIALRNSFNNRPAQSLKLHERSLQLHFVSETNGLINVNDVVDNGVDSQINFATLRPDYAATADKGHDLEGISESYVLSR</sequence>
<protein>
    <submittedName>
        <fullName evidence="1">Uncharacterized protein</fullName>
    </submittedName>
</protein>
<accession>A0AAN9QHX2</accession>
<name>A0AAN9QHX2_CANGL</name>
<dbReference type="Proteomes" id="UP001367508">
    <property type="component" value="Unassembled WGS sequence"/>
</dbReference>
<reference evidence="1 2" key="1">
    <citation type="submission" date="2024-01" db="EMBL/GenBank/DDBJ databases">
        <title>The genomes of 5 underutilized Papilionoideae crops provide insights into root nodulation and disease resistanc.</title>
        <authorList>
            <person name="Jiang F."/>
        </authorList>
    </citation>
    <scope>NUCLEOTIDE SEQUENCE [LARGE SCALE GENOMIC DNA]</scope>
    <source>
        <strain evidence="1">LVBAO_FW01</strain>
        <tissue evidence="1">Leaves</tissue>
    </source>
</reference>
<organism evidence="1 2">
    <name type="scientific">Canavalia gladiata</name>
    <name type="common">Sword bean</name>
    <name type="synonym">Dolichos gladiatus</name>
    <dbReference type="NCBI Taxonomy" id="3824"/>
    <lineage>
        <taxon>Eukaryota</taxon>
        <taxon>Viridiplantae</taxon>
        <taxon>Streptophyta</taxon>
        <taxon>Embryophyta</taxon>
        <taxon>Tracheophyta</taxon>
        <taxon>Spermatophyta</taxon>
        <taxon>Magnoliopsida</taxon>
        <taxon>eudicotyledons</taxon>
        <taxon>Gunneridae</taxon>
        <taxon>Pentapetalae</taxon>
        <taxon>rosids</taxon>
        <taxon>fabids</taxon>
        <taxon>Fabales</taxon>
        <taxon>Fabaceae</taxon>
        <taxon>Papilionoideae</taxon>
        <taxon>50 kb inversion clade</taxon>
        <taxon>NPAAA clade</taxon>
        <taxon>indigoferoid/millettioid clade</taxon>
        <taxon>Phaseoleae</taxon>
        <taxon>Canavalia</taxon>
    </lineage>
</organism>
<proteinExistence type="predicted"/>
<dbReference type="EMBL" id="JAYMYQ010000004">
    <property type="protein sequence ID" value="KAK7338105.1"/>
    <property type="molecule type" value="Genomic_DNA"/>
</dbReference>
<gene>
    <name evidence="1" type="ORF">VNO77_18704</name>
</gene>
<comment type="caution">
    <text evidence="1">The sequence shown here is derived from an EMBL/GenBank/DDBJ whole genome shotgun (WGS) entry which is preliminary data.</text>
</comment>